<dbReference type="PANTHER" id="PTHR33993">
    <property type="entry name" value="GLYOXALASE-RELATED"/>
    <property type="match status" value="1"/>
</dbReference>
<dbReference type="InterPro" id="IPR037523">
    <property type="entry name" value="VOC_core"/>
</dbReference>
<evidence type="ECO:0000313" key="3">
    <source>
        <dbReference type="EMBL" id="MBI5168159.1"/>
    </source>
</evidence>
<dbReference type="Gene3D" id="3.10.180.10">
    <property type="entry name" value="2,3-Dihydroxybiphenyl 1,2-Dioxygenase, domain 1"/>
    <property type="match status" value="2"/>
</dbReference>
<protein>
    <submittedName>
        <fullName evidence="3">VOC family protein</fullName>
    </submittedName>
</protein>
<dbReference type="PANTHER" id="PTHR33993:SF14">
    <property type="entry name" value="GB|AAF24581.1"/>
    <property type="match status" value="1"/>
</dbReference>
<feature type="compositionally biased region" description="Pro residues" evidence="1">
    <location>
        <begin position="320"/>
        <end position="331"/>
    </location>
</feature>
<evidence type="ECO:0000256" key="1">
    <source>
        <dbReference type="SAM" id="MobiDB-lite"/>
    </source>
</evidence>
<gene>
    <name evidence="3" type="ORF">HZA61_01590</name>
</gene>
<dbReference type="InterPro" id="IPR029068">
    <property type="entry name" value="Glyas_Bleomycin-R_OHBP_Dase"/>
</dbReference>
<dbReference type="InterPro" id="IPR004360">
    <property type="entry name" value="Glyas_Fos-R_dOase_dom"/>
</dbReference>
<comment type="caution">
    <text evidence="3">The sequence shown here is derived from an EMBL/GenBank/DDBJ whole genome shotgun (WGS) entry which is preliminary data.</text>
</comment>
<feature type="domain" description="VOC" evidence="2">
    <location>
        <begin position="121"/>
        <end position="234"/>
    </location>
</feature>
<dbReference type="AlphaFoldDB" id="A0A933SDU9"/>
<sequence>MGRLHCVIILTGDLDRQREFYEKRLGLSVTHAEGDWVAFAAQGAALALHRGEAGASAQLQLALTASPLEDKLATFRTRGAQVEGEITQSPLGRLAIVRDPEGNRVQLVEPARELPAGQWPALSHAIVNATQFEETVAFYREVLGLKVAEESEFWVVFDTGDTRLAVHDRADLTTLMLHPDQGVTFALEDADFEAWAEELRGNGVVFAAAPSESSLGLQAEVEDGDGWYVVLHGPAPDEEFDEDLVSSYEDEYGDDDDDHRGARRGGELAADPAKRGGFNPAKQARKQAAKTGGKSYEALQKGGSADTGGFQPRARTSFGPPRPFTPRPPGAGPGGPGSGPGGPPRPYTPRPSGPGGPPRPGGPSRPFTPRPPRPDRDRS</sequence>
<dbReference type="SUPFAM" id="SSF54593">
    <property type="entry name" value="Glyoxalase/Bleomycin resistance protein/Dihydroxybiphenyl dioxygenase"/>
    <property type="match status" value="2"/>
</dbReference>
<reference evidence="3" key="1">
    <citation type="submission" date="2020-07" db="EMBL/GenBank/DDBJ databases">
        <title>Huge and variable diversity of episymbiotic CPR bacteria and DPANN archaea in groundwater ecosystems.</title>
        <authorList>
            <person name="He C.Y."/>
            <person name="Keren R."/>
            <person name="Whittaker M."/>
            <person name="Farag I.F."/>
            <person name="Doudna J."/>
            <person name="Cate J.H.D."/>
            <person name="Banfield J.F."/>
        </authorList>
    </citation>
    <scope>NUCLEOTIDE SEQUENCE</scope>
    <source>
        <strain evidence="3">NC_groundwater_1813_Pr3_B-0.1um_71_17</strain>
    </source>
</reference>
<evidence type="ECO:0000313" key="4">
    <source>
        <dbReference type="Proteomes" id="UP000696931"/>
    </source>
</evidence>
<dbReference type="PROSITE" id="PS51819">
    <property type="entry name" value="VOC"/>
    <property type="match status" value="2"/>
</dbReference>
<proteinExistence type="predicted"/>
<dbReference type="EMBL" id="JACRIW010000014">
    <property type="protein sequence ID" value="MBI5168159.1"/>
    <property type="molecule type" value="Genomic_DNA"/>
</dbReference>
<feature type="region of interest" description="Disordered" evidence="1">
    <location>
        <begin position="248"/>
        <end position="379"/>
    </location>
</feature>
<dbReference type="Proteomes" id="UP000696931">
    <property type="component" value="Unassembled WGS sequence"/>
</dbReference>
<name>A0A933SDU9_UNCEI</name>
<feature type="domain" description="VOC" evidence="2">
    <location>
        <begin position="3"/>
        <end position="110"/>
    </location>
</feature>
<dbReference type="Pfam" id="PF00903">
    <property type="entry name" value="Glyoxalase"/>
    <property type="match status" value="2"/>
</dbReference>
<feature type="compositionally biased region" description="Pro residues" evidence="1">
    <location>
        <begin position="341"/>
        <end position="371"/>
    </location>
</feature>
<accession>A0A933SDU9</accession>
<evidence type="ECO:0000259" key="2">
    <source>
        <dbReference type="PROSITE" id="PS51819"/>
    </source>
</evidence>
<feature type="compositionally biased region" description="Acidic residues" evidence="1">
    <location>
        <begin position="248"/>
        <end position="257"/>
    </location>
</feature>
<organism evidence="3 4">
    <name type="scientific">Eiseniibacteriota bacterium</name>
    <dbReference type="NCBI Taxonomy" id="2212470"/>
    <lineage>
        <taxon>Bacteria</taxon>
        <taxon>Candidatus Eiseniibacteriota</taxon>
    </lineage>
</organism>
<dbReference type="InterPro" id="IPR052164">
    <property type="entry name" value="Anthracycline_SecMetBiosynth"/>
</dbReference>